<gene>
    <name evidence="14" type="ORF">CGI_10014831</name>
</gene>
<dbReference type="Pfam" id="PF03522">
    <property type="entry name" value="SLC12"/>
    <property type="match status" value="1"/>
</dbReference>
<dbReference type="FunFam" id="1.20.1740.10:FF:000022">
    <property type="entry name" value="Bumetanide-sensitive na-k-cl cotransport protein"/>
    <property type="match status" value="1"/>
</dbReference>
<feature type="domain" description="SLC12A transporter C-terminal" evidence="13">
    <location>
        <begin position="758"/>
        <end position="1189"/>
    </location>
</feature>
<evidence type="ECO:0000256" key="9">
    <source>
        <dbReference type="SAM" id="MobiDB-lite"/>
    </source>
</evidence>
<protein>
    <recommendedName>
        <fullName evidence="4">beta-N-acetylhexosaminidase</fullName>
        <ecNumber evidence="4">3.2.1.52</ecNumber>
    </recommendedName>
</protein>
<evidence type="ECO:0000256" key="2">
    <source>
        <dbReference type="ARBA" id="ARBA00004141"/>
    </source>
</evidence>
<comment type="catalytic activity">
    <reaction evidence="1">
        <text>Hydrolysis of terminal non-reducing N-acetyl-D-hexosamine residues in N-acetyl-beta-D-hexosaminides.</text>
        <dbReference type="EC" id="3.2.1.52"/>
    </reaction>
</comment>
<evidence type="ECO:0000256" key="10">
    <source>
        <dbReference type="SAM" id="Phobius"/>
    </source>
</evidence>
<dbReference type="InterPro" id="IPR017853">
    <property type="entry name" value="GH"/>
</dbReference>
<evidence type="ECO:0000256" key="4">
    <source>
        <dbReference type="ARBA" id="ARBA00012663"/>
    </source>
</evidence>
<dbReference type="GO" id="GO:1990573">
    <property type="term" value="P:potassium ion import across plasma membrane"/>
    <property type="evidence" value="ECO:0007669"/>
    <property type="project" value="TreeGrafter"/>
</dbReference>
<feature type="region of interest" description="Disordered" evidence="9">
    <location>
        <begin position="884"/>
        <end position="942"/>
    </location>
</feature>
<evidence type="ECO:0000256" key="8">
    <source>
        <dbReference type="ARBA" id="ARBA00023136"/>
    </source>
</evidence>
<dbReference type="GO" id="GO:0005975">
    <property type="term" value="P:carbohydrate metabolic process"/>
    <property type="evidence" value="ECO:0007669"/>
    <property type="project" value="InterPro"/>
</dbReference>
<feature type="transmembrane region" description="Helical" evidence="10">
    <location>
        <begin position="442"/>
        <end position="461"/>
    </location>
</feature>
<dbReference type="FunCoup" id="K1QRI3">
    <property type="interactions" value="168"/>
</dbReference>
<dbReference type="InterPro" id="IPR004842">
    <property type="entry name" value="SLC12A_fam"/>
</dbReference>
<evidence type="ECO:0000313" key="14">
    <source>
        <dbReference type="EMBL" id="EKC33789.1"/>
    </source>
</evidence>
<evidence type="ECO:0000259" key="12">
    <source>
        <dbReference type="Pfam" id="PF00728"/>
    </source>
</evidence>
<dbReference type="EC" id="3.2.1.52" evidence="4"/>
<dbReference type="HOGENOM" id="CLU_001883_0_0_1"/>
<dbReference type="AlphaFoldDB" id="K1QRI3"/>
<name>K1QRI3_MAGGI</name>
<feature type="domain" description="Amino acid permease/ SLC12A" evidence="11">
    <location>
        <begin position="244"/>
        <end position="749"/>
    </location>
</feature>
<accession>K1QRI3</accession>
<evidence type="ECO:0000256" key="7">
    <source>
        <dbReference type="ARBA" id="ARBA00022989"/>
    </source>
</evidence>
<dbReference type="InterPro" id="IPR029018">
    <property type="entry name" value="Hex-like_dom2"/>
</dbReference>
<dbReference type="InterPro" id="IPR015883">
    <property type="entry name" value="Glyco_hydro_20_cat"/>
</dbReference>
<feature type="transmembrane region" description="Helical" evidence="10">
    <location>
        <begin position="318"/>
        <end position="339"/>
    </location>
</feature>
<evidence type="ECO:0000256" key="1">
    <source>
        <dbReference type="ARBA" id="ARBA00001231"/>
    </source>
</evidence>
<feature type="transmembrane region" description="Helical" evidence="10">
    <location>
        <begin position="611"/>
        <end position="628"/>
    </location>
</feature>
<dbReference type="InterPro" id="IPR018491">
    <property type="entry name" value="SLC12_C"/>
</dbReference>
<keyword evidence="8 10" id="KW-0472">Membrane</keyword>
<dbReference type="InterPro" id="IPR004841">
    <property type="entry name" value="AA-permease/SLC12A_dom"/>
</dbReference>
<dbReference type="Gene3D" id="3.20.20.80">
    <property type="entry name" value="Glycosidases"/>
    <property type="match status" value="1"/>
</dbReference>
<reference evidence="14" key="1">
    <citation type="journal article" date="2012" name="Nature">
        <title>The oyster genome reveals stress adaptation and complexity of shell formation.</title>
        <authorList>
            <person name="Zhang G."/>
            <person name="Fang X."/>
            <person name="Guo X."/>
            <person name="Li L."/>
            <person name="Luo R."/>
            <person name="Xu F."/>
            <person name="Yang P."/>
            <person name="Zhang L."/>
            <person name="Wang X."/>
            <person name="Qi H."/>
            <person name="Xiong Z."/>
            <person name="Que H."/>
            <person name="Xie Y."/>
            <person name="Holland P.W."/>
            <person name="Paps J."/>
            <person name="Zhu Y."/>
            <person name="Wu F."/>
            <person name="Chen Y."/>
            <person name="Wang J."/>
            <person name="Peng C."/>
            <person name="Meng J."/>
            <person name="Yang L."/>
            <person name="Liu J."/>
            <person name="Wen B."/>
            <person name="Zhang N."/>
            <person name="Huang Z."/>
            <person name="Zhu Q."/>
            <person name="Feng Y."/>
            <person name="Mount A."/>
            <person name="Hedgecock D."/>
            <person name="Xu Z."/>
            <person name="Liu Y."/>
            <person name="Domazet-Loso T."/>
            <person name="Du Y."/>
            <person name="Sun X."/>
            <person name="Zhang S."/>
            <person name="Liu B."/>
            <person name="Cheng P."/>
            <person name="Jiang X."/>
            <person name="Li J."/>
            <person name="Fan D."/>
            <person name="Wang W."/>
            <person name="Fu W."/>
            <person name="Wang T."/>
            <person name="Wang B."/>
            <person name="Zhang J."/>
            <person name="Peng Z."/>
            <person name="Li Y."/>
            <person name="Li N."/>
            <person name="Wang J."/>
            <person name="Chen M."/>
            <person name="He Y."/>
            <person name="Tan F."/>
            <person name="Song X."/>
            <person name="Zheng Q."/>
            <person name="Huang R."/>
            <person name="Yang H."/>
            <person name="Du X."/>
            <person name="Chen L."/>
            <person name="Yang M."/>
            <person name="Gaffney P.M."/>
            <person name="Wang S."/>
            <person name="Luo L."/>
            <person name="She Z."/>
            <person name="Ming Y."/>
            <person name="Huang W."/>
            <person name="Zhang S."/>
            <person name="Huang B."/>
            <person name="Zhang Y."/>
            <person name="Qu T."/>
            <person name="Ni P."/>
            <person name="Miao G."/>
            <person name="Wang J."/>
            <person name="Wang Q."/>
            <person name="Steinberg C.E."/>
            <person name="Wang H."/>
            <person name="Li N."/>
            <person name="Qian L."/>
            <person name="Zhang G."/>
            <person name="Li Y."/>
            <person name="Yang H."/>
            <person name="Liu X."/>
            <person name="Wang J."/>
            <person name="Yin Y."/>
            <person name="Wang J."/>
        </authorList>
    </citation>
    <scope>NUCLEOTIDE SEQUENCE [LARGE SCALE GENOMIC DNA]</scope>
    <source>
        <strain evidence="14">05x7-T-G4-1.051#20</strain>
    </source>
</reference>
<feature type="compositionally biased region" description="Basic and acidic residues" evidence="9">
    <location>
        <begin position="917"/>
        <end position="933"/>
    </location>
</feature>
<evidence type="ECO:0000256" key="6">
    <source>
        <dbReference type="ARBA" id="ARBA00022801"/>
    </source>
</evidence>
<dbReference type="SUPFAM" id="SSF51445">
    <property type="entry name" value="(Trans)glycosidases"/>
    <property type="match status" value="1"/>
</dbReference>
<dbReference type="NCBIfam" id="TIGR00930">
    <property type="entry name" value="2a30"/>
    <property type="match status" value="1"/>
</dbReference>
<feature type="transmembrane region" description="Helical" evidence="10">
    <location>
        <begin position="239"/>
        <end position="260"/>
    </location>
</feature>
<feature type="compositionally biased region" description="Acidic residues" evidence="9">
    <location>
        <begin position="889"/>
        <end position="916"/>
    </location>
</feature>
<comment type="subcellular location">
    <subcellularLocation>
        <location evidence="2">Membrane</location>
        <topology evidence="2">Multi-pass membrane protein</topology>
    </subcellularLocation>
</comment>
<feature type="transmembrane region" description="Helical" evidence="10">
    <location>
        <begin position="391"/>
        <end position="410"/>
    </location>
</feature>
<comment type="similarity">
    <text evidence="3">Belongs to the glycosyl hydrolase 20 family.</text>
</comment>
<dbReference type="GO" id="GO:0004563">
    <property type="term" value="F:beta-N-acetylhexosaminidase activity"/>
    <property type="evidence" value="ECO:0007669"/>
    <property type="project" value="UniProtKB-EC"/>
</dbReference>
<evidence type="ECO:0000256" key="3">
    <source>
        <dbReference type="ARBA" id="ARBA00006285"/>
    </source>
</evidence>
<keyword evidence="7 10" id="KW-1133">Transmembrane helix</keyword>
<dbReference type="EMBL" id="JH819178">
    <property type="protein sequence ID" value="EKC33789.1"/>
    <property type="molecule type" value="Genomic_DNA"/>
</dbReference>
<dbReference type="GO" id="GO:0006884">
    <property type="term" value="P:cell volume homeostasis"/>
    <property type="evidence" value="ECO:0007669"/>
    <property type="project" value="TreeGrafter"/>
</dbReference>
<organism evidence="14">
    <name type="scientific">Magallana gigas</name>
    <name type="common">Pacific oyster</name>
    <name type="synonym">Crassostrea gigas</name>
    <dbReference type="NCBI Taxonomy" id="29159"/>
    <lineage>
        <taxon>Eukaryota</taxon>
        <taxon>Metazoa</taxon>
        <taxon>Spiralia</taxon>
        <taxon>Lophotrochozoa</taxon>
        <taxon>Mollusca</taxon>
        <taxon>Bivalvia</taxon>
        <taxon>Autobranchia</taxon>
        <taxon>Pteriomorphia</taxon>
        <taxon>Ostreida</taxon>
        <taxon>Ostreoidea</taxon>
        <taxon>Ostreidae</taxon>
        <taxon>Magallana</taxon>
    </lineage>
</organism>
<dbReference type="GO" id="GO:0008511">
    <property type="term" value="F:sodium:potassium:chloride symporter activity"/>
    <property type="evidence" value="ECO:0007669"/>
    <property type="project" value="TreeGrafter"/>
</dbReference>
<dbReference type="PANTHER" id="PTHR11827">
    <property type="entry name" value="SOLUTE CARRIER FAMILY 12, CATION COTRANSPORTERS"/>
    <property type="match status" value="1"/>
</dbReference>
<evidence type="ECO:0000259" key="13">
    <source>
        <dbReference type="Pfam" id="PF03522"/>
    </source>
</evidence>
<dbReference type="Pfam" id="PF00728">
    <property type="entry name" value="Glyco_hydro_20"/>
    <property type="match status" value="1"/>
</dbReference>
<proteinExistence type="inferred from homology"/>
<dbReference type="GO" id="GO:0016020">
    <property type="term" value="C:membrane"/>
    <property type="evidence" value="ECO:0007669"/>
    <property type="project" value="UniProtKB-SubCell"/>
</dbReference>
<feature type="domain" description="Glycoside hydrolase family 20 catalytic" evidence="12">
    <location>
        <begin position="83"/>
        <end position="115"/>
    </location>
</feature>
<feature type="transmembrane region" description="Helical" evidence="10">
    <location>
        <begin position="667"/>
        <end position="684"/>
    </location>
</feature>
<dbReference type="SUPFAM" id="SSF55545">
    <property type="entry name" value="beta-N-acetylhexosaminidase-like domain"/>
    <property type="match status" value="1"/>
</dbReference>
<feature type="transmembrane region" description="Helical" evidence="10">
    <location>
        <begin position="366"/>
        <end position="384"/>
    </location>
</feature>
<evidence type="ECO:0000259" key="11">
    <source>
        <dbReference type="Pfam" id="PF00324"/>
    </source>
</evidence>
<dbReference type="PANTHER" id="PTHR11827:SF103">
    <property type="entry name" value="SODIUM CHLORIDE COTRANSPORTER 69, ISOFORM E"/>
    <property type="match status" value="1"/>
</dbReference>
<dbReference type="InParanoid" id="K1QRI3"/>
<sequence length="1189" mass="132940">MADKFVLSVKTIMRRFFLMSFLCVLGFTTIKESKGTNQTDIYHPDHLTVNTDGIHIVAEDVWGALRGLETLSQLVFCSRNTRGMEMNKLNVFHWHMTDDQSFPFQSKYFPELSEKYVNNLIKSRSFARLTFLSSCNKCTGLRVTTCRYKEKYRRTTYRACGFLWRKRCKTGTTNKTVKTANQRVWMQDLSLRVLGLGVPHLKSEPRTPLTPNKLFEDELEDTQAPPPIPKKEPSEANKFGWILGVLVRCLLNIFGVMLFLRLTWITGQAGIGLTSVIILLSSVVTTITTVSMSAICTNGEVKGGGAYYMISRSLGPEFGGSIGVVFSLANAIGAAMYIVGFAETVQALMFEHGAVITGHALNDVRIIGTATSVLLIAVVIIGMDWEAKAQIGLLVILTIAIINYFVGTFIPASAEKQWKGIVGYNADVFVTNFGPDFRQGESFFSVFAIFFPAATGILAGANISGDLKDPQMAIPKGTILAIIITTIVYLAIAWTSGAGVVREAVGAQVLGFLFDPSTNTTLQPTLELIQDCQRFNMTCKGGLLPDKGAIGIASAFEPLILAGIFSATLSSALASMVGAPKVFQALGKDKLFPFLKFFAKGYGKGDEPRRGYILTFFICVAMVCIGELDLIAPIISNFFLMAYALINYSCFDASLADSPGFRPSFKYYNMWISFVGALLCIAVMFLINWWAALITFVVVGSLYLYVRTKKPDVNWGSSTQAHVYKEALQRTLRLVKIEEHVKNFRPQILVLSGYPRNRPALIDFASSITKKQSLLITGHVFTGEMSDHVKNLRSHGAYKWFESRKIKAFYNAVVTPTLRIGTQVLLQALGIGKLRPNTLFLGYKSNWRKSEPEDLEDYFNIIEDAFDLKYGVGILRIPEGLDINKIPDESETNDDDDDDSDREEHYDDSDEEEDENGDKTKQHGSSHPDERKVSGGSYNFREASKGAVGPIKLKRLNTVEEGTENPAFDPDAPNGNTKGVRPKLRTMLSSMSTATLSSRFQEVQYGTIDVWWLFDDGGLTLLIPYILSKRKIWKNCKLRIFCAGTKKGNQYQDEVRMSSLLTKFRIEYSQLTVIPDMWKKPTLTMYKDFESLIHQHRLRPHESPDDYPWKISDADLLANKQKIYRNIKLKEQLLIHSPEASLIVLTLPVPKREACPAALFMAWLEMISSGMPPLLFLRGNQENVLTYYS</sequence>
<evidence type="ECO:0000256" key="5">
    <source>
        <dbReference type="ARBA" id="ARBA00022692"/>
    </source>
</evidence>
<keyword evidence="6" id="KW-0378">Hydrolase</keyword>
<feature type="transmembrane region" description="Helical" evidence="10">
    <location>
        <begin position="473"/>
        <end position="494"/>
    </location>
</feature>
<dbReference type="GO" id="GO:0055064">
    <property type="term" value="P:chloride ion homeostasis"/>
    <property type="evidence" value="ECO:0007669"/>
    <property type="project" value="TreeGrafter"/>
</dbReference>
<dbReference type="Pfam" id="PF00324">
    <property type="entry name" value="AA_permease"/>
    <property type="match status" value="1"/>
</dbReference>
<dbReference type="GO" id="GO:0055075">
    <property type="term" value="P:potassium ion homeostasis"/>
    <property type="evidence" value="ECO:0007669"/>
    <property type="project" value="TreeGrafter"/>
</dbReference>
<feature type="transmembrane region" description="Helical" evidence="10">
    <location>
        <begin position="272"/>
        <end position="297"/>
    </location>
</feature>
<dbReference type="Gene3D" id="1.20.1740.10">
    <property type="entry name" value="Amino acid/polyamine transporter I"/>
    <property type="match status" value="1"/>
</dbReference>
<keyword evidence="5 10" id="KW-0812">Transmembrane</keyword>
<dbReference type="GO" id="GO:0055078">
    <property type="term" value="P:sodium ion homeostasis"/>
    <property type="evidence" value="ECO:0007669"/>
    <property type="project" value="TreeGrafter"/>
</dbReference>